<organism evidence="2 3">
    <name type="scientific">Larkinella arboricola</name>
    <dbReference type="NCBI Taxonomy" id="643671"/>
    <lineage>
        <taxon>Bacteria</taxon>
        <taxon>Pseudomonadati</taxon>
        <taxon>Bacteroidota</taxon>
        <taxon>Cytophagia</taxon>
        <taxon>Cytophagales</taxon>
        <taxon>Spirosomataceae</taxon>
        <taxon>Larkinella</taxon>
    </lineage>
</organism>
<dbReference type="OrthoDB" id="959104at2"/>
<feature type="chain" id="PRO_5016279252" evidence="1">
    <location>
        <begin position="21"/>
        <end position="236"/>
    </location>
</feature>
<dbReference type="RefSeq" id="WP_111627166.1">
    <property type="nucleotide sequence ID" value="NZ_QLMC01000001.1"/>
</dbReference>
<dbReference type="EMBL" id="QLMC01000001">
    <property type="protein sequence ID" value="RAK03016.1"/>
    <property type="molecule type" value="Genomic_DNA"/>
</dbReference>
<evidence type="ECO:0000256" key="1">
    <source>
        <dbReference type="SAM" id="SignalP"/>
    </source>
</evidence>
<protein>
    <submittedName>
        <fullName evidence="2">Uncharacterized protein</fullName>
    </submittedName>
</protein>
<evidence type="ECO:0000313" key="3">
    <source>
        <dbReference type="Proteomes" id="UP000248790"/>
    </source>
</evidence>
<dbReference type="Proteomes" id="UP000248790">
    <property type="component" value="Unassembled WGS sequence"/>
</dbReference>
<name>A0A327XFR0_LARAB</name>
<gene>
    <name evidence="2" type="ORF">LX87_01138</name>
</gene>
<sequence>MIRFAIIWGILCSLMSESQAQVGVYSASSSWVHVRLKSKSPTATNSRTLTDDFSDNHNRWRIGQRGAYSFDLYQNSYRVRKQASNVQTPAFSYIPMPPAIDLNKVDTFMVQVDVAGPSGIIPDAGLLIGVKDTLNYCHFRINNKNQVSVKYVINGLSYTIYMRGDYVPAGIPLSSMKNTLAVRKKGDQIHFYVNGREIPTSPYQFRQYQGNGIGFVANTDGTLFQNLTVSTGAPSR</sequence>
<keyword evidence="1" id="KW-0732">Signal</keyword>
<accession>A0A327XFR0</accession>
<comment type="caution">
    <text evidence="2">The sequence shown here is derived from an EMBL/GenBank/DDBJ whole genome shotgun (WGS) entry which is preliminary data.</text>
</comment>
<dbReference type="AlphaFoldDB" id="A0A327XFR0"/>
<dbReference type="Gene3D" id="2.60.120.560">
    <property type="entry name" value="Exo-inulinase, domain 1"/>
    <property type="match status" value="1"/>
</dbReference>
<proteinExistence type="predicted"/>
<feature type="signal peptide" evidence="1">
    <location>
        <begin position="1"/>
        <end position="20"/>
    </location>
</feature>
<reference evidence="2 3" key="1">
    <citation type="submission" date="2018-06" db="EMBL/GenBank/DDBJ databases">
        <title>Genomic Encyclopedia of Archaeal and Bacterial Type Strains, Phase II (KMG-II): from individual species to whole genera.</title>
        <authorList>
            <person name="Goeker M."/>
        </authorList>
    </citation>
    <scope>NUCLEOTIDE SEQUENCE [LARGE SCALE GENOMIC DNA]</scope>
    <source>
        <strain evidence="2 3">DSM 21851</strain>
    </source>
</reference>
<keyword evidence="3" id="KW-1185">Reference proteome</keyword>
<evidence type="ECO:0000313" key="2">
    <source>
        <dbReference type="EMBL" id="RAK03016.1"/>
    </source>
</evidence>